<comment type="caution">
    <text evidence="1">The sequence shown here is derived from an EMBL/GenBank/DDBJ whole genome shotgun (WGS) entry which is preliminary data.</text>
</comment>
<dbReference type="EMBL" id="LJCR01000772">
    <property type="protein sequence ID" value="KPV51796.1"/>
    <property type="molecule type" value="Genomic_DNA"/>
</dbReference>
<keyword evidence="2" id="KW-1185">Reference proteome</keyword>
<gene>
    <name evidence="1" type="ORF">SE17_19180</name>
</gene>
<proteinExistence type="predicted"/>
<dbReference type="Proteomes" id="UP000050509">
    <property type="component" value="Unassembled WGS sequence"/>
</dbReference>
<sequence>MALAPQFINVPNLGLTKFTNGDGTSTKTIFTAGANGSRILSMCVTSNDLSSRQVQLAIVRGGVSYKLSAPTIPAAAAETPVVNLNLLDPNWFGWLDANEPHLMVPAGVTFEVTPLVAVSSGKEISVMVFAGDY</sequence>
<evidence type="ECO:0000313" key="1">
    <source>
        <dbReference type="EMBL" id="KPV51796.1"/>
    </source>
</evidence>
<organism evidence="1 2">
    <name type="scientific">Kouleothrix aurantiaca</name>
    <dbReference type="NCBI Taxonomy" id="186479"/>
    <lineage>
        <taxon>Bacteria</taxon>
        <taxon>Bacillati</taxon>
        <taxon>Chloroflexota</taxon>
        <taxon>Chloroflexia</taxon>
        <taxon>Chloroflexales</taxon>
        <taxon>Roseiflexineae</taxon>
        <taxon>Roseiflexaceae</taxon>
        <taxon>Kouleothrix</taxon>
    </lineage>
</organism>
<evidence type="ECO:0000313" key="2">
    <source>
        <dbReference type="Proteomes" id="UP000050509"/>
    </source>
</evidence>
<dbReference type="AlphaFoldDB" id="A0A0P9DNW2"/>
<accession>A0A0P9DNW2</accession>
<name>A0A0P9DNW2_9CHLR</name>
<reference evidence="1 2" key="1">
    <citation type="submission" date="2015-09" db="EMBL/GenBank/DDBJ databases">
        <title>Draft genome sequence of Kouleothrix aurantiaca JCM 19913.</title>
        <authorList>
            <person name="Hemp J."/>
        </authorList>
    </citation>
    <scope>NUCLEOTIDE SEQUENCE [LARGE SCALE GENOMIC DNA]</scope>
    <source>
        <strain evidence="1 2">COM-B</strain>
    </source>
</reference>
<protein>
    <submittedName>
        <fullName evidence="1">Uncharacterized protein</fullName>
    </submittedName>
</protein>